<evidence type="ECO:0000259" key="1">
    <source>
        <dbReference type="Pfam" id="PF12053"/>
    </source>
</evidence>
<name>A0AAE1UK22_9EUCA</name>
<reference evidence="2" key="1">
    <citation type="submission" date="2023-11" db="EMBL/GenBank/DDBJ databases">
        <title>Genome assemblies of two species of porcelain crab, Petrolisthes cinctipes and Petrolisthes manimaculis (Anomura: Porcellanidae).</title>
        <authorList>
            <person name="Angst P."/>
        </authorList>
    </citation>
    <scope>NUCLEOTIDE SEQUENCE</scope>
    <source>
        <strain evidence="2">PB745_02</strain>
        <tissue evidence="2">Gill</tissue>
    </source>
</reference>
<feature type="domain" description="Par3/HAL N-terminal" evidence="1">
    <location>
        <begin position="1"/>
        <end position="83"/>
    </location>
</feature>
<sequence length="118" mass="13487">MKVSVRVRGEWLQVPCKTGKESISWLGEESLKRYMKLKPATHVPNKTEVVASVRKTRGGAILDPSDCVPDVLDDNDFVSVVLDSDRPNPVTETAEVKYVTEHMYPFINKQINLYYRYV</sequence>
<comment type="caution">
    <text evidence="2">The sequence shown here is derived from an EMBL/GenBank/DDBJ whole genome shotgun (WGS) entry which is preliminary data.</text>
</comment>
<protein>
    <recommendedName>
        <fullName evidence="1">Par3/HAL N-terminal domain-containing protein</fullName>
    </recommendedName>
</protein>
<accession>A0AAE1UK22</accession>
<dbReference type="InterPro" id="IPR021922">
    <property type="entry name" value="Par3/HAL_N"/>
</dbReference>
<proteinExistence type="predicted"/>
<evidence type="ECO:0000313" key="2">
    <source>
        <dbReference type="EMBL" id="KAK4323346.1"/>
    </source>
</evidence>
<gene>
    <name evidence="2" type="ORF">Pmani_005954</name>
</gene>
<dbReference type="Pfam" id="PF12053">
    <property type="entry name" value="Par3_HAL_N_term"/>
    <property type="match status" value="1"/>
</dbReference>
<dbReference type="AlphaFoldDB" id="A0AAE1UK22"/>
<dbReference type="Gene3D" id="3.10.20.90">
    <property type="entry name" value="Phosphatidylinositol 3-kinase Catalytic Subunit, Chain A, domain 1"/>
    <property type="match status" value="1"/>
</dbReference>
<organism evidence="2 3">
    <name type="scientific">Petrolisthes manimaculis</name>
    <dbReference type="NCBI Taxonomy" id="1843537"/>
    <lineage>
        <taxon>Eukaryota</taxon>
        <taxon>Metazoa</taxon>
        <taxon>Ecdysozoa</taxon>
        <taxon>Arthropoda</taxon>
        <taxon>Crustacea</taxon>
        <taxon>Multicrustacea</taxon>
        <taxon>Malacostraca</taxon>
        <taxon>Eumalacostraca</taxon>
        <taxon>Eucarida</taxon>
        <taxon>Decapoda</taxon>
        <taxon>Pleocyemata</taxon>
        <taxon>Anomura</taxon>
        <taxon>Galatheoidea</taxon>
        <taxon>Porcellanidae</taxon>
        <taxon>Petrolisthes</taxon>
    </lineage>
</organism>
<keyword evidence="3" id="KW-1185">Reference proteome</keyword>
<dbReference type="Proteomes" id="UP001292094">
    <property type="component" value="Unassembled WGS sequence"/>
</dbReference>
<evidence type="ECO:0000313" key="3">
    <source>
        <dbReference type="Proteomes" id="UP001292094"/>
    </source>
</evidence>
<dbReference type="EMBL" id="JAWZYT010000450">
    <property type="protein sequence ID" value="KAK4323346.1"/>
    <property type="molecule type" value="Genomic_DNA"/>
</dbReference>